<name>A0A212KH70_9DELT</name>
<gene>
    <name evidence="1" type="ORF">KL86DPRO_70117</name>
</gene>
<protein>
    <submittedName>
        <fullName evidence="1">Uncharacterized protein</fullName>
    </submittedName>
</protein>
<accession>A0A212KH70</accession>
<dbReference type="AlphaFoldDB" id="A0A212KH70"/>
<organism evidence="1">
    <name type="scientific">uncultured delta proteobacterium</name>
    <dbReference type="NCBI Taxonomy" id="34034"/>
    <lineage>
        <taxon>Bacteria</taxon>
        <taxon>Deltaproteobacteria</taxon>
        <taxon>environmental samples</taxon>
    </lineage>
</organism>
<sequence>MVKLFFHPTLRLRKTGGAAKESGLPRITSEPAGCMTIYAPSLAVNFYFSLPPTERIPDQFRIFSRRFSLAGHLTPLFDGSADFTRMTPNMASAMTHTLLRWRLICVKAVSWPI</sequence>
<dbReference type="EMBL" id="FLUQ01000007">
    <property type="protein sequence ID" value="SBW10981.1"/>
    <property type="molecule type" value="Genomic_DNA"/>
</dbReference>
<proteinExistence type="predicted"/>
<reference evidence="1" key="1">
    <citation type="submission" date="2016-04" db="EMBL/GenBank/DDBJ databases">
        <authorList>
            <person name="Evans L.H."/>
            <person name="Alamgir A."/>
            <person name="Owens N."/>
            <person name="Weber N.D."/>
            <person name="Virtaneva K."/>
            <person name="Barbian K."/>
            <person name="Babar A."/>
            <person name="Rosenke K."/>
        </authorList>
    </citation>
    <scope>NUCLEOTIDE SEQUENCE</scope>
    <source>
        <strain evidence="1">86</strain>
    </source>
</reference>
<evidence type="ECO:0000313" key="1">
    <source>
        <dbReference type="EMBL" id="SBW10981.1"/>
    </source>
</evidence>